<dbReference type="HOGENOM" id="CLU_024853_2_5_4"/>
<dbReference type="eggNOG" id="COG0063">
    <property type="taxonomic scope" value="Bacteria"/>
</dbReference>
<evidence type="ECO:0000313" key="9">
    <source>
        <dbReference type="Proteomes" id="UP000011658"/>
    </source>
</evidence>
<reference evidence="8 9" key="1">
    <citation type="journal article" date="2013" name="Genome Biol. Evol.">
        <title>Genome evolution and phylogenomic analysis of candidatus kinetoplastibacterium, the betaproteobacterial endosymbionts of strigomonas and angomonas.</title>
        <authorList>
            <person name="Alves J.M."/>
            <person name="Serrano M.G."/>
            <person name="Maia da Silva F."/>
            <person name="Voegtly L.J."/>
            <person name="Matveyev A.V."/>
            <person name="Teixeira M.M."/>
            <person name="Camargo E.P."/>
            <person name="Buck G.A."/>
        </authorList>
    </citation>
    <scope>NUCLEOTIDE SEQUENCE [LARGE SCALE GENOMIC DNA]</scope>
    <source>
        <strain evidence="8 9">TCC219</strain>
    </source>
</reference>
<name>M1M0E6_9PROT</name>
<protein>
    <recommendedName>
        <fullName evidence="6">ADP-dependent (S)-NAD(P)H-hydrate dehydratase</fullName>
        <ecNumber evidence="6">4.2.1.136</ecNumber>
    </recommendedName>
    <alternativeName>
        <fullName evidence="6">ADP-dependent NAD(P)HX dehydratase</fullName>
    </alternativeName>
</protein>
<feature type="binding site" evidence="6">
    <location>
        <position position="223"/>
    </location>
    <ligand>
        <name>(6S)-NADPHX</name>
        <dbReference type="ChEBI" id="CHEBI:64076"/>
    </ligand>
</feature>
<dbReference type="AlphaFoldDB" id="M1M0E6"/>
<comment type="caution">
    <text evidence="6">Lacks conserved residue(s) required for the propagation of feature annotation.</text>
</comment>
<dbReference type="EMBL" id="CP003806">
    <property type="protein sequence ID" value="AGF48784.1"/>
    <property type="molecule type" value="Genomic_DNA"/>
</dbReference>
<evidence type="ECO:0000256" key="6">
    <source>
        <dbReference type="HAMAP-Rule" id="MF_01965"/>
    </source>
</evidence>
<dbReference type="PROSITE" id="PS51383">
    <property type="entry name" value="YJEF_C_3"/>
    <property type="match status" value="1"/>
</dbReference>
<keyword evidence="8" id="KW-0808">Transferase</keyword>
<dbReference type="OrthoDB" id="9806925at2"/>
<evidence type="ECO:0000256" key="1">
    <source>
        <dbReference type="ARBA" id="ARBA00022741"/>
    </source>
</evidence>
<dbReference type="InterPro" id="IPR029056">
    <property type="entry name" value="Ribokinase-like"/>
</dbReference>
<keyword evidence="4 6" id="KW-0520">NAD</keyword>
<comment type="similarity">
    <text evidence="6">Belongs to the NnrD/CARKD family.</text>
</comment>
<organism evidence="8 9">
    <name type="scientific">Candidatus Kinetoplastidibacterium galati TCC219</name>
    <dbReference type="NCBI Taxonomy" id="1208921"/>
    <lineage>
        <taxon>Bacteria</taxon>
        <taxon>Pseudomonadati</taxon>
        <taxon>Pseudomonadota</taxon>
        <taxon>Betaproteobacteria</taxon>
        <taxon>Candidatus Kinetoplastidibacterium</taxon>
    </lineage>
</organism>
<dbReference type="NCBIfam" id="TIGR00196">
    <property type="entry name" value="yjeF_cterm"/>
    <property type="match status" value="1"/>
</dbReference>
<dbReference type="RefSeq" id="WP_015389269.1">
    <property type="nucleotide sequence ID" value="NC_020284.1"/>
</dbReference>
<comment type="catalytic activity">
    <reaction evidence="6">
        <text>(6S)-NADHX + ADP = AMP + phosphate + NADH + H(+)</text>
        <dbReference type="Rhea" id="RHEA:32223"/>
        <dbReference type="ChEBI" id="CHEBI:15378"/>
        <dbReference type="ChEBI" id="CHEBI:43474"/>
        <dbReference type="ChEBI" id="CHEBI:57945"/>
        <dbReference type="ChEBI" id="CHEBI:64074"/>
        <dbReference type="ChEBI" id="CHEBI:456215"/>
        <dbReference type="ChEBI" id="CHEBI:456216"/>
        <dbReference type="EC" id="4.2.1.136"/>
    </reaction>
</comment>
<dbReference type="Proteomes" id="UP000011658">
    <property type="component" value="Chromosome"/>
</dbReference>
<dbReference type="PANTHER" id="PTHR12592">
    <property type="entry name" value="ATP-DEPENDENT (S)-NAD(P)H-HYDRATE DEHYDRATASE FAMILY MEMBER"/>
    <property type="match status" value="1"/>
</dbReference>
<dbReference type="EC" id="4.2.1.136" evidence="6"/>
<dbReference type="GO" id="GO:0110051">
    <property type="term" value="P:metabolite repair"/>
    <property type="evidence" value="ECO:0007669"/>
    <property type="project" value="TreeGrafter"/>
</dbReference>
<evidence type="ECO:0000256" key="3">
    <source>
        <dbReference type="ARBA" id="ARBA00022857"/>
    </source>
</evidence>
<sequence>MIVDINFENLSELFQKRNLDSNKGDYGTVGIIGGSNGMLGSILLAGRAALKLGVGKVLIGFAYNESPISVDFMQPELMINTATYWLKSQIKVNTWVIGCGLGQSIFSQKLINEILILKRKSTIVLDADALNILASKNFSKSKLNCANNTVVLTPHPAEAARLLGCSTQEIQNNRLDAVRLLSKNFKAWIVLKGKNTLVCSPDDKTIFRNTTGNPGLASSGTGDVLAGMIGSLISQKLCLKQAILGAVWLHGKASDELSLENIGPIGLTANEIADCARKIRNKITYN</sequence>
<keyword evidence="3 6" id="KW-0521">NADP</keyword>
<dbReference type="Gene3D" id="3.40.1190.20">
    <property type="match status" value="1"/>
</dbReference>
<comment type="function">
    <text evidence="6">Catalyzes the dehydration of the S-form of NAD(P)HX at the expense of ADP, which is converted to AMP. Together with NAD(P)HX epimerase, which catalyzes the epimerization of the S- and R-forms, the enzyme allows the repair of both epimers of NAD(P)HX, a damaged form of NAD(P)H that is a result of enzymatic or heat-dependent hydration.</text>
</comment>
<evidence type="ECO:0000256" key="5">
    <source>
        <dbReference type="ARBA" id="ARBA00023239"/>
    </source>
</evidence>
<dbReference type="GO" id="GO:0005524">
    <property type="term" value="F:ATP binding"/>
    <property type="evidence" value="ECO:0007669"/>
    <property type="project" value="UniProtKB-KW"/>
</dbReference>
<dbReference type="HAMAP" id="MF_01965">
    <property type="entry name" value="NADHX_dehydratase"/>
    <property type="match status" value="1"/>
</dbReference>
<dbReference type="PATRIC" id="fig|1208921.3.peg.60"/>
<dbReference type="InterPro" id="IPR000631">
    <property type="entry name" value="CARKD"/>
</dbReference>
<comment type="subunit">
    <text evidence="6">Homotetramer.</text>
</comment>
<dbReference type="CDD" id="cd01171">
    <property type="entry name" value="YXKO-related"/>
    <property type="match status" value="1"/>
</dbReference>
<comment type="cofactor">
    <cofactor evidence="6">
        <name>Mg(2+)</name>
        <dbReference type="ChEBI" id="CHEBI:18420"/>
    </cofactor>
</comment>
<proteinExistence type="inferred from homology"/>
<feature type="binding site" evidence="6">
    <location>
        <begin position="192"/>
        <end position="196"/>
    </location>
    <ligand>
        <name>AMP</name>
        <dbReference type="ChEBI" id="CHEBI:456215"/>
    </ligand>
</feature>
<accession>M1M0E6</accession>
<keyword evidence="8" id="KW-0418">Kinase</keyword>
<feature type="domain" description="YjeF C-terminal" evidence="7">
    <location>
        <begin position="6"/>
        <end position="283"/>
    </location>
</feature>
<dbReference type="GO" id="GO:0052856">
    <property type="term" value="F:NAD(P)HX epimerase activity"/>
    <property type="evidence" value="ECO:0007669"/>
    <property type="project" value="TreeGrafter"/>
</dbReference>
<feature type="binding site" evidence="6">
    <location>
        <position position="222"/>
    </location>
    <ligand>
        <name>AMP</name>
        <dbReference type="ChEBI" id="CHEBI:456215"/>
    </ligand>
</feature>
<keyword evidence="5 6" id="KW-0456">Lyase</keyword>
<feature type="binding site" evidence="6">
    <location>
        <position position="155"/>
    </location>
    <ligand>
        <name>(6S)-NADPHX</name>
        <dbReference type="ChEBI" id="CHEBI:64076"/>
    </ligand>
</feature>
<evidence type="ECO:0000313" key="8">
    <source>
        <dbReference type="EMBL" id="AGF48784.1"/>
    </source>
</evidence>
<gene>
    <name evidence="6" type="primary">nnrD</name>
    <name evidence="8" type="ORF">ST1E_0302</name>
</gene>
<keyword evidence="2 6" id="KW-0067">ATP-binding</keyword>
<dbReference type="GO" id="GO:0052855">
    <property type="term" value="F:ADP-dependent NAD(P)H-hydrate dehydratase activity"/>
    <property type="evidence" value="ECO:0007669"/>
    <property type="project" value="UniProtKB-UniRule"/>
</dbReference>
<dbReference type="Pfam" id="PF01256">
    <property type="entry name" value="Carb_kinase"/>
    <property type="match status" value="1"/>
</dbReference>
<evidence type="ECO:0000259" key="7">
    <source>
        <dbReference type="PROSITE" id="PS51383"/>
    </source>
</evidence>
<dbReference type="GO" id="GO:0016301">
    <property type="term" value="F:kinase activity"/>
    <property type="evidence" value="ECO:0007669"/>
    <property type="project" value="UniProtKB-KW"/>
</dbReference>
<dbReference type="PANTHER" id="PTHR12592:SF0">
    <property type="entry name" value="ATP-DEPENDENT (S)-NAD(P)H-HYDRATE DEHYDRATASE"/>
    <property type="match status" value="1"/>
</dbReference>
<evidence type="ECO:0000256" key="4">
    <source>
        <dbReference type="ARBA" id="ARBA00023027"/>
    </source>
</evidence>
<dbReference type="SUPFAM" id="SSF53613">
    <property type="entry name" value="Ribokinase-like"/>
    <property type="match status" value="1"/>
</dbReference>
<dbReference type="KEGG" id="kga:ST1E_0302"/>
<dbReference type="GO" id="GO:0046496">
    <property type="term" value="P:nicotinamide nucleotide metabolic process"/>
    <property type="evidence" value="ECO:0007669"/>
    <property type="project" value="UniProtKB-UniRule"/>
</dbReference>
<feature type="binding site" evidence="6">
    <location>
        <position position="100"/>
    </location>
    <ligand>
        <name>(6S)-NADPHX</name>
        <dbReference type="ChEBI" id="CHEBI:64076"/>
    </ligand>
</feature>
<comment type="catalytic activity">
    <reaction evidence="6">
        <text>(6S)-NADPHX + ADP = AMP + phosphate + NADPH + H(+)</text>
        <dbReference type="Rhea" id="RHEA:32235"/>
        <dbReference type="ChEBI" id="CHEBI:15378"/>
        <dbReference type="ChEBI" id="CHEBI:43474"/>
        <dbReference type="ChEBI" id="CHEBI:57783"/>
        <dbReference type="ChEBI" id="CHEBI:64076"/>
        <dbReference type="ChEBI" id="CHEBI:456215"/>
        <dbReference type="ChEBI" id="CHEBI:456216"/>
        <dbReference type="EC" id="4.2.1.136"/>
    </reaction>
</comment>
<keyword evidence="9" id="KW-1185">Reference proteome</keyword>
<keyword evidence="1 6" id="KW-0547">Nucleotide-binding</keyword>
<evidence type="ECO:0000256" key="2">
    <source>
        <dbReference type="ARBA" id="ARBA00022840"/>
    </source>
</evidence>